<dbReference type="GO" id="GO:0016301">
    <property type="term" value="F:kinase activity"/>
    <property type="evidence" value="ECO:0007669"/>
    <property type="project" value="UniProtKB-KW"/>
</dbReference>
<feature type="domain" description="Carbohydrate kinase PfkB" evidence="4">
    <location>
        <begin position="18"/>
        <end position="263"/>
    </location>
</feature>
<dbReference type="AlphaFoldDB" id="A0AAX1FY19"/>
<dbReference type="InterPro" id="IPR050306">
    <property type="entry name" value="PfkB_Carbo_kinase"/>
</dbReference>
<keyword evidence="2" id="KW-0808">Transferase</keyword>
<dbReference type="SUPFAM" id="SSF53613">
    <property type="entry name" value="Ribokinase-like"/>
    <property type="match status" value="1"/>
</dbReference>
<dbReference type="PROSITE" id="PS00583">
    <property type="entry name" value="PFKB_KINASES_1"/>
    <property type="match status" value="1"/>
</dbReference>
<gene>
    <name evidence="5" type="ORF">EHC69_25035</name>
</gene>
<evidence type="ECO:0000256" key="2">
    <source>
        <dbReference type="ARBA" id="ARBA00022679"/>
    </source>
</evidence>
<proteinExistence type="inferred from homology"/>
<name>A0AAX1FY19_VIBPH</name>
<reference evidence="5 6" key="1">
    <citation type="submission" date="2018-12" db="EMBL/GenBank/DDBJ databases">
        <title>Genomic insights into the evolutionary origins and pathogenicity of five Vibrio parahaemolyticus strains isolated from the shrimp with acute hepatopancreatic necrosis disease (AHPND).</title>
        <authorList>
            <person name="Yang Q."/>
            <person name="Dong X."/>
            <person name="Xie G."/>
            <person name="Fu S."/>
            <person name="Zou P."/>
            <person name="Sun J."/>
            <person name="Wang Y."/>
            <person name="Huang J."/>
        </authorList>
    </citation>
    <scope>NUCLEOTIDE SEQUENCE [LARGE SCALE GENOMIC DNA]</scope>
    <source>
        <strain evidence="5 6">20160303005-1</strain>
    </source>
</reference>
<dbReference type="InterPro" id="IPR002173">
    <property type="entry name" value="Carboh/pur_kinase_PfkB_CS"/>
</dbReference>
<dbReference type="InterPro" id="IPR011611">
    <property type="entry name" value="PfkB_dom"/>
</dbReference>
<evidence type="ECO:0000256" key="1">
    <source>
        <dbReference type="ARBA" id="ARBA00010688"/>
    </source>
</evidence>
<evidence type="ECO:0000313" key="6">
    <source>
        <dbReference type="Proteomes" id="UP000464718"/>
    </source>
</evidence>
<accession>A0AAX1FY19</accession>
<organism evidence="5 6">
    <name type="scientific">Vibrio parahaemolyticus</name>
    <dbReference type="NCBI Taxonomy" id="670"/>
    <lineage>
        <taxon>Bacteria</taxon>
        <taxon>Pseudomonadati</taxon>
        <taxon>Pseudomonadota</taxon>
        <taxon>Gammaproteobacteria</taxon>
        <taxon>Vibrionales</taxon>
        <taxon>Vibrionaceae</taxon>
        <taxon>Vibrio</taxon>
    </lineage>
</organism>
<dbReference type="RefSeq" id="WP_159408467.1">
    <property type="nucleotide sequence ID" value="NZ_CP034299.1"/>
</dbReference>
<dbReference type="PANTHER" id="PTHR43085:SF41">
    <property type="entry name" value="FRUCTOSELYSINE 6-KINASE"/>
    <property type="match status" value="1"/>
</dbReference>
<keyword evidence="3" id="KW-0418">Kinase</keyword>
<dbReference type="PANTHER" id="PTHR43085">
    <property type="entry name" value="HEXOKINASE FAMILY MEMBER"/>
    <property type="match status" value="1"/>
</dbReference>
<dbReference type="Gene3D" id="3.40.1190.20">
    <property type="match status" value="1"/>
</dbReference>
<evidence type="ECO:0000259" key="4">
    <source>
        <dbReference type="Pfam" id="PF00294"/>
    </source>
</evidence>
<dbReference type="EMBL" id="CP034299">
    <property type="protein sequence ID" value="QHH12529.1"/>
    <property type="molecule type" value="Genomic_DNA"/>
</dbReference>
<protein>
    <submittedName>
        <fullName evidence="5">Fructoselysine 6-kinase</fullName>
    </submittedName>
</protein>
<dbReference type="Pfam" id="PF00294">
    <property type="entry name" value="PfkB"/>
    <property type="match status" value="1"/>
</dbReference>
<dbReference type="InterPro" id="IPR029056">
    <property type="entry name" value="Ribokinase-like"/>
</dbReference>
<sequence length="264" mass="29448">MKLIALGSNCIDYYVNIENGKPYPGGGPVNMAVYVVRLGGCASYLGPVGDDEYGRYMIKKIEASGVNISHIQITPGMTALTEVKLIDNERIFGDYHEGVMNKYQISDEEIKYISTFDYAVCDVWGKPERYIEKISNIDIKIAFDCSTELDDQICNEVIPFCNYVFFSTEESNILTIKEKMSNIHSLGPDLIVAMRGENGSICYDGISFYEYGIVEVEEVIDTMGAGDSYISGFLYGLSQNLCILDCMELGARNASYTLTYFGAW</sequence>
<evidence type="ECO:0000313" key="5">
    <source>
        <dbReference type="EMBL" id="QHH12529.1"/>
    </source>
</evidence>
<evidence type="ECO:0000256" key="3">
    <source>
        <dbReference type="ARBA" id="ARBA00022777"/>
    </source>
</evidence>
<dbReference type="Proteomes" id="UP000464718">
    <property type="component" value="Chromosome ii"/>
</dbReference>
<dbReference type="PROSITE" id="PS00584">
    <property type="entry name" value="PFKB_KINASES_2"/>
    <property type="match status" value="1"/>
</dbReference>
<comment type="similarity">
    <text evidence="1">Belongs to the carbohydrate kinase PfkB family.</text>
</comment>
<dbReference type="NCBIfam" id="NF007321">
    <property type="entry name" value="PRK09813.1"/>
    <property type="match status" value="1"/>
</dbReference>